<comment type="caution">
    <text evidence="2">The sequence shown here is derived from an EMBL/GenBank/DDBJ whole genome shotgun (WGS) entry which is preliminary data.</text>
</comment>
<dbReference type="GO" id="GO:0048193">
    <property type="term" value="P:Golgi vesicle transport"/>
    <property type="evidence" value="ECO:0007669"/>
    <property type="project" value="TreeGrafter"/>
</dbReference>
<dbReference type="EMBL" id="RHFK02000005">
    <property type="protein sequence ID" value="TWW76509.1"/>
    <property type="molecule type" value="Genomic_DNA"/>
</dbReference>
<dbReference type="GO" id="GO:0051639">
    <property type="term" value="P:actin filament network formation"/>
    <property type="evidence" value="ECO:0007669"/>
    <property type="project" value="TreeGrafter"/>
</dbReference>
<dbReference type="PANTHER" id="PTHR21345">
    <property type="entry name" value="SPIRE"/>
    <property type="match status" value="1"/>
</dbReference>
<feature type="compositionally biased region" description="Basic and acidic residues" evidence="1">
    <location>
        <begin position="16"/>
        <end position="30"/>
    </location>
</feature>
<dbReference type="GO" id="GO:0008017">
    <property type="term" value="F:microtubule binding"/>
    <property type="evidence" value="ECO:0007669"/>
    <property type="project" value="TreeGrafter"/>
</dbReference>
<organism evidence="2 3">
    <name type="scientific">Takifugu flavidus</name>
    <name type="common">sansaifugu</name>
    <dbReference type="NCBI Taxonomy" id="433684"/>
    <lineage>
        <taxon>Eukaryota</taxon>
        <taxon>Metazoa</taxon>
        <taxon>Chordata</taxon>
        <taxon>Craniata</taxon>
        <taxon>Vertebrata</taxon>
        <taxon>Euteleostomi</taxon>
        <taxon>Actinopterygii</taxon>
        <taxon>Neopterygii</taxon>
        <taxon>Teleostei</taxon>
        <taxon>Neoteleostei</taxon>
        <taxon>Acanthomorphata</taxon>
        <taxon>Eupercaria</taxon>
        <taxon>Tetraodontiformes</taxon>
        <taxon>Tetradontoidea</taxon>
        <taxon>Tetraodontidae</taxon>
        <taxon>Takifugu</taxon>
    </lineage>
</organism>
<dbReference type="GO" id="GO:0030659">
    <property type="term" value="C:cytoplasmic vesicle membrane"/>
    <property type="evidence" value="ECO:0007669"/>
    <property type="project" value="TreeGrafter"/>
</dbReference>
<protein>
    <submittedName>
        <fullName evidence="2">Protein spire-like protein 1</fullName>
    </submittedName>
</protein>
<dbReference type="Proteomes" id="UP000324091">
    <property type="component" value="Chromosome 13"/>
</dbReference>
<dbReference type="GO" id="GO:0030041">
    <property type="term" value="P:actin filament polymerization"/>
    <property type="evidence" value="ECO:0007669"/>
    <property type="project" value="TreeGrafter"/>
</dbReference>
<keyword evidence="3" id="KW-1185">Reference proteome</keyword>
<dbReference type="GO" id="GO:0051295">
    <property type="term" value="P:establishment of meiotic spindle localization"/>
    <property type="evidence" value="ECO:0007669"/>
    <property type="project" value="TreeGrafter"/>
</dbReference>
<feature type="compositionally biased region" description="Polar residues" evidence="1">
    <location>
        <begin position="52"/>
        <end position="77"/>
    </location>
</feature>
<dbReference type="GO" id="GO:0040038">
    <property type="term" value="P:polar body extrusion after meiotic divisions"/>
    <property type="evidence" value="ECO:0007669"/>
    <property type="project" value="TreeGrafter"/>
</dbReference>
<dbReference type="GO" id="GO:0005938">
    <property type="term" value="C:cell cortex"/>
    <property type="evidence" value="ECO:0007669"/>
    <property type="project" value="TreeGrafter"/>
</dbReference>
<dbReference type="PANTHER" id="PTHR21345:SF8">
    <property type="entry name" value="PROTEIN SPIRE HOMOLOG 1"/>
    <property type="match status" value="1"/>
</dbReference>
<dbReference type="InterPro" id="IPR029901">
    <property type="entry name" value="Spire"/>
</dbReference>
<feature type="region of interest" description="Disordered" evidence="1">
    <location>
        <begin position="1"/>
        <end position="79"/>
    </location>
</feature>
<dbReference type="GO" id="GO:0003779">
    <property type="term" value="F:actin binding"/>
    <property type="evidence" value="ECO:0007669"/>
    <property type="project" value="InterPro"/>
</dbReference>
<reference evidence="2 3" key="1">
    <citation type="submission" date="2019-04" db="EMBL/GenBank/DDBJ databases">
        <title>Chromosome genome assembly for Takifugu flavidus.</title>
        <authorList>
            <person name="Xiao S."/>
        </authorList>
    </citation>
    <scope>NUCLEOTIDE SEQUENCE [LARGE SCALE GENOMIC DNA]</scope>
    <source>
        <strain evidence="2">HTHZ2018</strain>
        <tissue evidence="2">Muscle</tissue>
    </source>
</reference>
<dbReference type="GO" id="GO:0036089">
    <property type="term" value="P:cleavage furrow formation"/>
    <property type="evidence" value="ECO:0007669"/>
    <property type="project" value="TreeGrafter"/>
</dbReference>
<gene>
    <name evidence="2" type="ORF">D4764_13G0011710</name>
</gene>
<evidence type="ECO:0000256" key="1">
    <source>
        <dbReference type="SAM" id="MobiDB-lite"/>
    </source>
</evidence>
<sequence>MQHCALKPQKQPPSALHERIPEETKAERKLRPVSPGEVHRAKLDDFSPYTGRRTSSTLSLANVSSLAEPSRSQSVPQRKTLLKAPSLAELDSSNSDDEFLGRTSASSSSLATSLMDDMSPELSKHGSLKSHNELELPPEMTEDWASMEVCVDCKKFIRVRVRVITDIIASSKHSLSLANKQARLKRKTQSFYLSSSKV</sequence>
<feature type="region of interest" description="Disordered" evidence="1">
    <location>
        <begin position="110"/>
        <end position="133"/>
    </location>
</feature>
<evidence type="ECO:0000313" key="2">
    <source>
        <dbReference type="EMBL" id="TWW76509.1"/>
    </source>
</evidence>
<dbReference type="AlphaFoldDB" id="A0A5C6PBV9"/>
<name>A0A5C6PBV9_9TELE</name>
<proteinExistence type="predicted"/>
<evidence type="ECO:0000313" key="3">
    <source>
        <dbReference type="Proteomes" id="UP000324091"/>
    </source>
</evidence>
<dbReference type="GO" id="GO:0045010">
    <property type="term" value="P:actin nucleation"/>
    <property type="evidence" value="ECO:0007669"/>
    <property type="project" value="InterPro"/>
</dbReference>
<accession>A0A5C6PBV9</accession>